<feature type="compositionally biased region" description="Basic and acidic residues" evidence="1">
    <location>
        <begin position="15"/>
        <end position="40"/>
    </location>
</feature>
<accession>A0A5B7DRM6</accession>
<comment type="caution">
    <text evidence="2">The sequence shown here is derived from an EMBL/GenBank/DDBJ whole genome shotgun (WGS) entry which is preliminary data.</text>
</comment>
<evidence type="ECO:0000256" key="1">
    <source>
        <dbReference type="SAM" id="MobiDB-lite"/>
    </source>
</evidence>
<reference evidence="2 3" key="1">
    <citation type="submission" date="2019-05" db="EMBL/GenBank/DDBJ databases">
        <title>Another draft genome of Portunus trituberculatus and its Hox gene families provides insights of decapod evolution.</title>
        <authorList>
            <person name="Jeong J.-H."/>
            <person name="Song I."/>
            <person name="Kim S."/>
            <person name="Choi T."/>
            <person name="Kim D."/>
            <person name="Ryu S."/>
            <person name="Kim W."/>
        </authorList>
    </citation>
    <scope>NUCLEOTIDE SEQUENCE [LARGE SCALE GENOMIC DNA]</scope>
    <source>
        <tissue evidence="2">Muscle</tissue>
    </source>
</reference>
<feature type="region of interest" description="Disordered" evidence="1">
    <location>
        <begin position="62"/>
        <end position="89"/>
    </location>
</feature>
<dbReference type="EMBL" id="VSRR010001290">
    <property type="protein sequence ID" value="MPC24110.1"/>
    <property type="molecule type" value="Genomic_DNA"/>
</dbReference>
<protein>
    <submittedName>
        <fullName evidence="2">Uncharacterized protein</fullName>
    </submittedName>
</protein>
<keyword evidence="3" id="KW-1185">Reference proteome</keyword>
<feature type="region of interest" description="Disordered" evidence="1">
    <location>
        <begin position="1"/>
        <end position="42"/>
    </location>
</feature>
<evidence type="ECO:0000313" key="3">
    <source>
        <dbReference type="Proteomes" id="UP000324222"/>
    </source>
</evidence>
<feature type="compositionally biased region" description="Polar residues" evidence="1">
    <location>
        <begin position="65"/>
        <end position="81"/>
    </location>
</feature>
<gene>
    <name evidence="2" type="ORF">E2C01_017180</name>
</gene>
<dbReference type="AlphaFoldDB" id="A0A5B7DRM6"/>
<proteinExistence type="predicted"/>
<sequence>MTVGGEGEVASPVRQRKENEQQEGKADEEREAMREGEGRMPIKVRRLSGDNDWYIILARGGAPQRRSSLISISQTRRQSAQRPARRGGSLAASDVLERLNIKKLQMAASIGGVTLFRATLYISPL</sequence>
<evidence type="ECO:0000313" key="2">
    <source>
        <dbReference type="EMBL" id="MPC24110.1"/>
    </source>
</evidence>
<organism evidence="2 3">
    <name type="scientific">Portunus trituberculatus</name>
    <name type="common">Swimming crab</name>
    <name type="synonym">Neptunus trituberculatus</name>
    <dbReference type="NCBI Taxonomy" id="210409"/>
    <lineage>
        <taxon>Eukaryota</taxon>
        <taxon>Metazoa</taxon>
        <taxon>Ecdysozoa</taxon>
        <taxon>Arthropoda</taxon>
        <taxon>Crustacea</taxon>
        <taxon>Multicrustacea</taxon>
        <taxon>Malacostraca</taxon>
        <taxon>Eumalacostraca</taxon>
        <taxon>Eucarida</taxon>
        <taxon>Decapoda</taxon>
        <taxon>Pleocyemata</taxon>
        <taxon>Brachyura</taxon>
        <taxon>Eubrachyura</taxon>
        <taxon>Portunoidea</taxon>
        <taxon>Portunidae</taxon>
        <taxon>Portuninae</taxon>
        <taxon>Portunus</taxon>
    </lineage>
</organism>
<name>A0A5B7DRM6_PORTR</name>
<dbReference type="Proteomes" id="UP000324222">
    <property type="component" value="Unassembled WGS sequence"/>
</dbReference>